<keyword evidence="2" id="KW-1185">Reference proteome</keyword>
<dbReference type="EMBL" id="WHWB01033740">
    <property type="protein sequence ID" value="KAJ7417715.1"/>
    <property type="molecule type" value="Genomic_DNA"/>
</dbReference>
<reference evidence="1" key="1">
    <citation type="submission" date="2019-10" db="EMBL/GenBank/DDBJ databases">
        <authorList>
            <person name="Soares A.E.R."/>
            <person name="Aleixo A."/>
            <person name="Schneider P."/>
            <person name="Miyaki C.Y."/>
            <person name="Schneider M.P."/>
            <person name="Mello C."/>
            <person name="Vasconcelos A.T.R."/>
        </authorList>
    </citation>
    <scope>NUCLEOTIDE SEQUENCE</scope>
    <source>
        <tissue evidence="1">Muscle</tissue>
    </source>
</reference>
<evidence type="ECO:0000313" key="2">
    <source>
        <dbReference type="Proteomes" id="UP001145742"/>
    </source>
</evidence>
<accession>A0ABQ9DAL5</accession>
<protein>
    <submittedName>
        <fullName evidence="1">Rna-directed dna polymerase from mobile element jockey-like</fullName>
    </submittedName>
</protein>
<sequence>MDMAAQFQKKKLRDKTELYCGEEKRMDLVSKVEISGHLGHRNHKVKEFKISVDRRKSASKTSALDMRRAEFRLLRELDEDGHLTNRDRDKAEVFNAFFASVFNTNDRPRRPQYPELEDHDCKKEQPPVDYEIVRDLLLQLDPDKFMGIDEIHPRILKELADVVIKPLSMIFEQYWHFRQVPADWKLVNLVPVFK</sequence>
<comment type="caution">
    <text evidence="1">The sequence shown here is derived from an EMBL/GenBank/DDBJ whole genome shotgun (WGS) entry which is preliminary data.</text>
</comment>
<evidence type="ECO:0000313" key="1">
    <source>
        <dbReference type="EMBL" id="KAJ7417715.1"/>
    </source>
</evidence>
<organism evidence="1 2">
    <name type="scientific">Willisornis vidua</name>
    <name type="common">Xingu scale-backed antbird</name>
    <dbReference type="NCBI Taxonomy" id="1566151"/>
    <lineage>
        <taxon>Eukaryota</taxon>
        <taxon>Metazoa</taxon>
        <taxon>Chordata</taxon>
        <taxon>Craniata</taxon>
        <taxon>Vertebrata</taxon>
        <taxon>Euteleostomi</taxon>
        <taxon>Archelosauria</taxon>
        <taxon>Archosauria</taxon>
        <taxon>Dinosauria</taxon>
        <taxon>Saurischia</taxon>
        <taxon>Theropoda</taxon>
        <taxon>Coelurosauria</taxon>
        <taxon>Aves</taxon>
        <taxon>Neognathae</taxon>
        <taxon>Neoaves</taxon>
        <taxon>Telluraves</taxon>
        <taxon>Australaves</taxon>
        <taxon>Passeriformes</taxon>
        <taxon>Thamnophilidae</taxon>
        <taxon>Willisornis</taxon>
    </lineage>
</organism>
<dbReference type="PANTHER" id="PTHR33395">
    <property type="entry name" value="TRANSCRIPTASE, PUTATIVE-RELATED-RELATED"/>
    <property type="match status" value="1"/>
</dbReference>
<proteinExistence type="predicted"/>
<dbReference type="Proteomes" id="UP001145742">
    <property type="component" value="Unassembled WGS sequence"/>
</dbReference>
<gene>
    <name evidence="1" type="ORF">WISP_63124</name>
</gene>
<name>A0ABQ9DAL5_9PASS</name>
<dbReference type="PANTHER" id="PTHR33395:SF22">
    <property type="entry name" value="REVERSE TRANSCRIPTASE DOMAIN-CONTAINING PROTEIN"/>
    <property type="match status" value="1"/>
</dbReference>